<feature type="compositionally biased region" description="Acidic residues" evidence="1">
    <location>
        <begin position="106"/>
        <end position="132"/>
    </location>
</feature>
<dbReference type="EMBL" id="ASPP01017961">
    <property type="protein sequence ID" value="ETO16673.1"/>
    <property type="molecule type" value="Genomic_DNA"/>
</dbReference>
<proteinExistence type="predicted"/>
<evidence type="ECO:0000313" key="4">
    <source>
        <dbReference type="Proteomes" id="UP000023152"/>
    </source>
</evidence>
<reference evidence="3 4" key="1">
    <citation type="journal article" date="2013" name="Curr. Biol.">
        <title>The Genome of the Foraminiferan Reticulomyxa filosa.</title>
        <authorList>
            <person name="Glockner G."/>
            <person name="Hulsmann N."/>
            <person name="Schleicher M."/>
            <person name="Noegel A.A."/>
            <person name="Eichinger L."/>
            <person name="Gallinger C."/>
            <person name="Pawlowski J."/>
            <person name="Sierra R."/>
            <person name="Euteneuer U."/>
            <person name="Pillet L."/>
            <person name="Moustafa A."/>
            <person name="Platzer M."/>
            <person name="Groth M."/>
            <person name="Szafranski K."/>
            <person name="Schliwa M."/>
        </authorList>
    </citation>
    <scope>NUCLEOTIDE SEQUENCE [LARGE SCALE GENOMIC DNA]</scope>
</reference>
<keyword evidence="2" id="KW-0812">Transmembrane</keyword>
<comment type="caution">
    <text evidence="3">The sequence shown here is derived from an EMBL/GenBank/DDBJ whole genome shotgun (WGS) entry which is preliminary data.</text>
</comment>
<name>X6MRN5_RETFI</name>
<evidence type="ECO:0008006" key="5">
    <source>
        <dbReference type="Google" id="ProtNLM"/>
    </source>
</evidence>
<dbReference type="Proteomes" id="UP000023152">
    <property type="component" value="Unassembled WGS sequence"/>
</dbReference>
<feature type="compositionally biased region" description="Basic and acidic residues" evidence="1">
    <location>
        <begin position="96"/>
        <end position="105"/>
    </location>
</feature>
<feature type="transmembrane region" description="Helical" evidence="2">
    <location>
        <begin position="53"/>
        <end position="71"/>
    </location>
</feature>
<keyword evidence="4" id="KW-1185">Reference proteome</keyword>
<organism evidence="3 4">
    <name type="scientific">Reticulomyxa filosa</name>
    <dbReference type="NCBI Taxonomy" id="46433"/>
    <lineage>
        <taxon>Eukaryota</taxon>
        <taxon>Sar</taxon>
        <taxon>Rhizaria</taxon>
        <taxon>Retaria</taxon>
        <taxon>Foraminifera</taxon>
        <taxon>Monothalamids</taxon>
        <taxon>Reticulomyxidae</taxon>
        <taxon>Reticulomyxa</taxon>
    </lineage>
</organism>
<protein>
    <recommendedName>
        <fullName evidence="5">Transmembrane protein</fullName>
    </recommendedName>
</protein>
<keyword evidence="2" id="KW-0472">Membrane</keyword>
<feature type="non-terminal residue" evidence="3">
    <location>
        <position position="223"/>
    </location>
</feature>
<dbReference type="AlphaFoldDB" id="X6MRN5"/>
<accession>X6MRN5</accession>
<gene>
    <name evidence="3" type="ORF">RFI_20667</name>
</gene>
<evidence type="ECO:0000256" key="2">
    <source>
        <dbReference type="SAM" id="Phobius"/>
    </source>
</evidence>
<feature type="transmembrane region" description="Helical" evidence="2">
    <location>
        <begin position="138"/>
        <end position="159"/>
    </location>
</feature>
<sequence>MSGYYKVFLKKKLQGGEDKERGGGGGEERQVVGIQKKKLEGIIKCCKDEGATVSINIITSLIALVTFVLITSKQEQVRKAKSKVEAQMQKHLEKQMEKGIQNEKEEEKEEEEKESDEFKDEFEGDEDNEDEKEVNPTVLHWIWASMCIFAVVALINWWLPVSNMIFVHATYSSNPMSNAMFLWLGIDPFLHLSTKLFVNCFYVYRLKVLQKKKKIHFFKPYLF</sequence>
<feature type="transmembrane region" description="Helical" evidence="2">
    <location>
        <begin position="179"/>
        <end position="204"/>
    </location>
</feature>
<feature type="region of interest" description="Disordered" evidence="1">
    <location>
        <begin position="96"/>
        <end position="132"/>
    </location>
</feature>
<evidence type="ECO:0000313" key="3">
    <source>
        <dbReference type="EMBL" id="ETO16673.1"/>
    </source>
</evidence>
<keyword evidence="2" id="KW-1133">Transmembrane helix</keyword>
<evidence type="ECO:0000256" key="1">
    <source>
        <dbReference type="SAM" id="MobiDB-lite"/>
    </source>
</evidence>